<gene>
    <name evidence="2" type="ORF">BXZ70DRAFT_389563</name>
</gene>
<comment type="caution">
    <text evidence="2">The sequence shown here is derived from an EMBL/GenBank/DDBJ whole genome shotgun (WGS) entry which is preliminary data.</text>
</comment>
<dbReference type="OrthoDB" id="2977329at2759"/>
<evidence type="ECO:0000313" key="3">
    <source>
        <dbReference type="Proteomes" id="UP000813824"/>
    </source>
</evidence>
<evidence type="ECO:0008006" key="4">
    <source>
        <dbReference type="Google" id="ProtNLM"/>
    </source>
</evidence>
<accession>A0A8K0UIH2</accession>
<organism evidence="2 3">
    <name type="scientific">Cristinia sonorae</name>
    <dbReference type="NCBI Taxonomy" id="1940300"/>
    <lineage>
        <taxon>Eukaryota</taxon>
        <taxon>Fungi</taxon>
        <taxon>Dikarya</taxon>
        <taxon>Basidiomycota</taxon>
        <taxon>Agaricomycotina</taxon>
        <taxon>Agaricomycetes</taxon>
        <taxon>Agaricomycetidae</taxon>
        <taxon>Agaricales</taxon>
        <taxon>Pleurotineae</taxon>
        <taxon>Stephanosporaceae</taxon>
        <taxon>Cristinia</taxon>
    </lineage>
</organism>
<dbReference type="EMBL" id="JAEVFJ010000029">
    <property type="protein sequence ID" value="KAH8093247.1"/>
    <property type="molecule type" value="Genomic_DNA"/>
</dbReference>
<protein>
    <recommendedName>
        <fullName evidence="4">F-box domain-containing protein</fullName>
    </recommendedName>
</protein>
<dbReference type="InterPro" id="IPR032675">
    <property type="entry name" value="LRR_dom_sf"/>
</dbReference>
<proteinExistence type="predicted"/>
<name>A0A8K0UIH2_9AGAR</name>
<dbReference type="Gene3D" id="3.80.10.10">
    <property type="entry name" value="Ribonuclease Inhibitor"/>
    <property type="match status" value="1"/>
</dbReference>
<dbReference type="AlphaFoldDB" id="A0A8K0UIH2"/>
<evidence type="ECO:0000256" key="1">
    <source>
        <dbReference type="SAM" id="MobiDB-lite"/>
    </source>
</evidence>
<feature type="region of interest" description="Disordered" evidence="1">
    <location>
        <begin position="1"/>
        <end position="22"/>
    </location>
</feature>
<evidence type="ECO:0000313" key="2">
    <source>
        <dbReference type="EMBL" id="KAH8093247.1"/>
    </source>
</evidence>
<dbReference type="Proteomes" id="UP000813824">
    <property type="component" value="Unassembled WGS sequence"/>
</dbReference>
<sequence>MARTKATSRHAKVKQLAKRTPNSPPLPLEVCERIIDFVALTLGSSNVRLKTLKACALTCHSWMPRSLYHIICKFDKIRTADDVALYTSLLRKYPVCAGYVREINICPDWTTGDPTWLNVLPQTLAPHVKELRRITLASSPTEGTLAFHPHFYRSLGLLRSVTELNYSFASQHSFKDLVRVVSSFPNLSVLSIGAEVFWEKTLRFSTRIKLARHHLTHINLSYGLQINVVDDITGWLCAASPTSLVSIEMWCGITESSSKLISDSPSLQSLTICANSRDLTLIDLQLNRHLRNLDLMVDGYDNDVLPSIKRLLVNSISSDFQALTLRFNLLEEPDTTFLEGLASVDAILGTSRFERLRQVTVDLPIDNTASFPGLYSRNVKVLTVDSEDGAVLFRRRHPQ</sequence>
<keyword evidence="3" id="KW-1185">Reference proteome</keyword>
<reference evidence="2" key="1">
    <citation type="journal article" date="2021" name="New Phytol.">
        <title>Evolutionary innovations through gain and loss of genes in the ectomycorrhizal Boletales.</title>
        <authorList>
            <person name="Wu G."/>
            <person name="Miyauchi S."/>
            <person name="Morin E."/>
            <person name="Kuo A."/>
            <person name="Drula E."/>
            <person name="Varga T."/>
            <person name="Kohler A."/>
            <person name="Feng B."/>
            <person name="Cao Y."/>
            <person name="Lipzen A."/>
            <person name="Daum C."/>
            <person name="Hundley H."/>
            <person name="Pangilinan J."/>
            <person name="Johnson J."/>
            <person name="Barry K."/>
            <person name="LaButti K."/>
            <person name="Ng V."/>
            <person name="Ahrendt S."/>
            <person name="Min B."/>
            <person name="Choi I.G."/>
            <person name="Park H."/>
            <person name="Plett J.M."/>
            <person name="Magnuson J."/>
            <person name="Spatafora J.W."/>
            <person name="Nagy L.G."/>
            <person name="Henrissat B."/>
            <person name="Grigoriev I.V."/>
            <person name="Yang Z.L."/>
            <person name="Xu J."/>
            <person name="Martin F.M."/>
        </authorList>
    </citation>
    <scope>NUCLEOTIDE SEQUENCE</scope>
    <source>
        <strain evidence="2">KKN 215</strain>
    </source>
</reference>
<feature type="compositionally biased region" description="Basic residues" evidence="1">
    <location>
        <begin position="1"/>
        <end position="17"/>
    </location>
</feature>
<dbReference type="SUPFAM" id="SSF52047">
    <property type="entry name" value="RNI-like"/>
    <property type="match status" value="1"/>
</dbReference>